<dbReference type="AlphaFoldDB" id="A0A0K8PBZ3"/>
<dbReference type="Proteomes" id="UP000053859">
    <property type="component" value="Unassembled WGS sequence"/>
</dbReference>
<reference evidence="1" key="1">
    <citation type="journal article" date="2015" name="Genome Announc.">
        <title>Draft Genome Sequence of Thiostrepton-Producing Streptomyces azureus ATCC 14921.</title>
        <authorList>
            <person name="Sakihara K."/>
            <person name="Maeda J."/>
            <person name="Tashiro K."/>
            <person name="Fujino Y."/>
            <person name="Kuhara S."/>
            <person name="Ohshima T."/>
            <person name="Ogata S."/>
            <person name="Doi K."/>
        </authorList>
    </citation>
    <scope>NUCLEOTIDE SEQUENCE [LARGE SCALE GENOMIC DNA]</scope>
    <source>
        <strain evidence="1">ATCC14921</strain>
    </source>
</reference>
<dbReference type="PATRIC" id="fig|146537.3.peg.148"/>
<proteinExistence type="predicted"/>
<organism evidence="1 2">
    <name type="scientific">Streptomyces azureus</name>
    <dbReference type="NCBI Taxonomy" id="146537"/>
    <lineage>
        <taxon>Bacteria</taxon>
        <taxon>Bacillati</taxon>
        <taxon>Actinomycetota</taxon>
        <taxon>Actinomycetes</taxon>
        <taxon>Kitasatosporales</taxon>
        <taxon>Streptomycetaceae</taxon>
        <taxon>Streptomyces</taxon>
    </lineage>
</organism>
<keyword evidence="2" id="KW-1185">Reference proteome</keyword>
<gene>
    <name evidence="1" type="ORF">SAZU_0140</name>
</gene>
<sequence>MSTEVTIPTITDGVTEPEETVRIQLVGFEEPPVGPVFTGRIEDKS</sequence>
<evidence type="ECO:0000313" key="2">
    <source>
        <dbReference type="Proteomes" id="UP000053859"/>
    </source>
</evidence>
<dbReference type="EMBL" id="DF968187">
    <property type="protein sequence ID" value="GAP45411.1"/>
    <property type="molecule type" value="Genomic_DNA"/>
</dbReference>
<protein>
    <submittedName>
        <fullName evidence="1">Secreted protein</fullName>
    </submittedName>
</protein>
<accession>A0A0K8PBZ3</accession>
<name>A0A0K8PBZ3_STRAJ</name>
<evidence type="ECO:0000313" key="1">
    <source>
        <dbReference type="EMBL" id="GAP45411.1"/>
    </source>
</evidence>